<dbReference type="Proteomes" id="UP000663853">
    <property type="component" value="Unassembled WGS sequence"/>
</dbReference>
<dbReference type="InterPro" id="IPR001810">
    <property type="entry name" value="F-box_dom"/>
</dbReference>
<accession>A0A8H3GVU5</accession>
<sequence>MFVELCFWIARVTLRYHGTTTIDNHPIWGRTTLRPGNRSCIRAIICTLKVMELYIRVGTTYDDLPTECLLRILSFLTLPDIAVLLRTSKLWNLIITVNEQMLYRQLAASISMICMPLGSPSDALDGWLSREASGVRNWKEYCRLHVTTERRWKGKDRPYSTRDIFGSVQQTRVGWIRIDTKKALLVMTGEEESNEDNCVVVHCLLDPTQEPLFCLNQVPPFTRIEISGGFVVFSSVRGSDSFEVWRWAEDQVTSQILRQPTYAQSQKYERAVLTAGIRKPPYRGELLPMGVLKQPDELRAYRLVYPTLCAGSHAGDQLWLWDVRTRQLIQTIHIEPSPYQEFSMICVDINESYVFVATHTVSIYSRETGECVFQLKEIELRRLAGYVTPPIPIYGSDNVFQEQALPGYHDPDINVTPPYLLDIVMAVHASPMGDSCVAVTHWGYVILITGLKHGILEHTAGHSNASIGVDAASAGRVRNSPIPADIRISLIRAEGTLHYLAYDGRRILVFGSHGLALINLDHGGQSANNFEITFSNRTLAKLSPFPAQNMYLVPPFAGEADIYRGCTCLQMTADSCWMAWSPEGHESLVVGRGGPQFNFTKTVGMIDFTRAAFDG</sequence>
<reference evidence="2" key="1">
    <citation type="submission" date="2021-01" db="EMBL/GenBank/DDBJ databases">
        <authorList>
            <person name="Kaushik A."/>
        </authorList>
    </citation>
    <scope>NUCLEOTIDE SEQUENCE</scope>
    <source>
        <strain evidence="2">AG6-10EEA</strain>
    </source>
</reference>
<dbReference type="SUPFAM" id="SSF81383">
    <property type="entry name" value="F-box domain"/>
    <property type="match status" value="1"/>
</dbReference>
<proteinExistence type="predicted"/>
<gene>
    <name evidence="2" type="ORF">RDB_LOCUS71256</name>
</gene>
<name>A0A8H3GVU5_9AGAM</name>
<evidence type="ECO:0000259" key="1">
    <source>
        <dbReference type="PROSITE" id="PS50181"/>
    </source>
</evidence>
<protein>
    <recommendedName>
        <fullName evidence="1">F-box domain-containing protein</fullName>
    </recommendedName>
</protein>
<feature type="domain" description="F-box" evidence="1">
    <location>
        <begin position="58"/>
        <end position="106"/>
    </location>
</feature>
<dbReference type="CDD" id="cd09917">
    <property type="entry name" value="F-box_SF"/>
    <property type="match status" value="1"/>
</dbReference>
<evidence type="ECO:0000313" key="2">
    <source>
        <dbReference type="EMBL" id="CAE6468236.1"/>
    </source>
</evidence>
<dbReference type="AlphaFoldDB" id="A0A8H3GVU5"/>
<dbReference type="Pfam" id="PF12937">
    <property type="entry name" value="F-box-like"/>
    <property type="match status" value="1"/>
</dbReference>
<dbReference type="EMBL" id="CAJMXA010001710">
    <property type="protein sequence ID" value="CAE6468236.1"/>
    <property type="molecule type" value="Genomic_DNA"/>
</dbReference>
<evidence type="ECO:0000313" key="3">
    <source>
        <dbReference type="Proteomes" id="UP000663853"/>
    </source>
</evidence>
<dbReference type="InterPro" id="IPR036047">
    <property type="entry name" value="F-box-like_dom_sf"/>
</dbReference>
<organism evidence="2 3">
    <name type="scientific">Rhizoctonia solani</name>
    <dbReference type="NCBI Taxonomy" id="456999"/>
    <lineage>
        <taxon>Eukaryota</taxon>
        <taxon>Fungi</taxon>
        <taxon>Dikarya</taxon>
        <taxon>Basidiomycota</taxon>
        <taxon>Agaricomycotina</taxon>
        <taxon>Agaricomycetes</taxon>
        <taxon>Cantharellales</taxon>
        <taxon>Ceratobasidiaceae</taxon>
        <taxon>Rhizoctonia</taxon>
    </lineage>
</organism>
<dbReference type="Gene3D" id="1.20.1280.50">
    <property type="match status" value="1"/>
</dbReference>
<dbReference type="SUPFAM" id="SSF101908">
    <property type="entry name" value="Putative isomerase YbhE"/>
    <property type="match status" value="1"/>
</dbReference>
<comment type="caution">
    <text evidence="2">The sequence shown here is derived from an EMBL/GenBank/DDBJ whole genome shotgun (WGS) entry which is preliminary data.</text>
</comment>
<dbReference type="PROSITE" id="PS50181">
    <property type="entry name" value="FBOX"/>
    <property type="match status" value="1"/>
</dbReference>